<keyword evidence="10" id="KW-1185">Reference proteome</keyword>
<dbReference type="GO" id="GO:0004601">
    <property type="term" value="F:peroxidase activity"/>
    <property type="evidence" value="ECO:0007669"/>
    <property type="project" value="UniProtKB-KW"/>
</dbReference>
<dbReference type="Gene3D" id="1.10.489.10">
    <property type="entry name" value="Chloroperoxidase-like"/>
    <property type="match status" value="1"/>
</dbReference>
<evidence type="ECO:0000259" key="8">
    <source>
        <dbReference type="PROSITE" id="PS51405"/>
    </source>
</evidence>
<dbReference type="PANTHER" id="PTHR33577:SF18">
    <property type="entry name" value="HEME HALOPEROXIDASE FAMILY PROFILE DOMAIN-CONTAINING PROTEIN"/>
    <property type="match status" value="1"/>
</dbReference>
<organism evidence="9 10">
    <name type="scientific">Psilocybe cf. subviscida</name>
    <dbReference type="NCBI Taxonomy" id="2480587"/>
    <lineage>
        <taxon>Eukaryota</taxon>
        <taxon>Fungi</taxon>
        <taxon>Dikarya</taxon>
        <taxon>Basidiomycota</taxon>
        <taxon>Agaricomycotina</taxon>
        <taxon>Agaricomycetes</taxon>
        <taxon>Agaricomycetidae</taxon>
        <taxon>Agaricales</taxon>
        <taxon>Agaricineae</taxon>
        <taxon>Strophariaceae</taxon>
        <taxon>Psilocybe</taxon>
    </lineage>
</organism>
<accession>A0A8H5BN07</accession>
<evidence type="ECO:0000256" key="2">
    <source>
        <dbReference type="ARBA" id="ARBA00022559"/>
    </source>
</evidence>
<keyword evidence="6" id="KW-0408">Iron</keyword>
<dbReference type="GO" id="GO:0046872">
    <property type="term" value="F:metal ion binding"/>
    <property type="evidence" value="ECO:0007669"/>
    <property type="project" value="UniProtKB-KW"/>
</dbReference>
<keyword evidence="2" id="KW-0575">Peroxidase</keyword>
<feature type="domain" description="Heme haloperoxidase family profile" evidence="8">
    <location>
        <begin position="49"/>
        <end position="259"/>
    </location>
</feature>
<dbReference type="OrthoDB" id="407298at2759"/>
<protein>
    <recommendedName>
        <fullName evidence="8">Heme haloperoxidase family profile domain-containing protein</fullName>
    </recommendedName>
</protein>
<keyword evidence="3" id="KW-0349">Heme</keyword>
<dbReference type="PANTHER" id="PTHR33577">
    <property type="entry name" value="STERIGMATOCYSTIN BIOSYNTHESIS PEROXIDASE STCC-RELATED"/>
    <property type="match status" value="1"/>
</dbReference>
<evidence type="ECO:0000313" key="9">
    <source>
        <dbReference type="EMBL" id="KAF5325388.1"/>
    </source>
</evidence>
<dbReference type="SUPFAM" id="SSF47571">
    <property type="entry name" value="Cloroperoxidase"/>
    <property type="match status" value="1"/>
</dbReference>
<dbReference type="Pfam" id="PF01328">
    <property type="entry name" value="Peroxidase_2"/>
    <property type="match status" value="1"/>
</dbReference>
<comment type="caution">
    <text evidence="9">The sequence shown here is derived from an EMBL/GenBank/DDBJ whole genome shotgun (WGS) entry which is preliminary data.</text>
</comment>
<evidence type="ECO:0000256" key="5">
    <source>
        <dbReference type="ARBA" id="ARBA00023002"/>
    </source>
</evidence>
<gene>
    <name evidence="9" type="ORF">D9619_009883</name>
</gene>
<comment type="cofactor">
    <cofactor evidence="1">
        <name>heme b</name>
        <dbReference type="ChEBI" id="CHEBI:60344"/>
    </cofactor>
</comment>
<comment type="similarity">
    <text evidence="7">Belongs to the chloroperoxidase family.</text>
</comment>
<dbReference type="EMBL" id="JAACJJ010000015">
    <property type="protein sequence ID" value="KAF5325388.1"/>
    <property type="molecule type" value="Genomic_DNA"/>
</dbReference>
<evidence type="ECO:0000256" key="4">
    <source>
        <dbReference type="ARBA" id="ARBA00022723"/>
    </source>
</evidence>
<evidence type="ECO:0000256" key="7">
    <source>
        <dbReference type="ARBA" id="ARBA00025795"/>
    </source>
</evidence>
<keyword evidence="5" id="KW-0560">Oxidoreductase</keyword>
<dbReference type="AlphaFoldDB" id="A0A8H5BN07"/>
<name>A0A8H5BN07_9AGAR</name>
<dbReference type="Proteomes" id="UP000567179">
    <property type="component" value="Unassembled WGS sequence"/>
</dbReference>
<evidence type="ECO:0000256" key="6">
    <source>
        <dbReference type="ARBA" id="ARBA00023004"/>
    </source>
</evidence>
<reference evidence="9 10" key="1">
    <citation type="journal article" date="2020" name="ISME J.">
        <title>Uncovering the hidden diversity of litter-decomposition mechanisms in mushroom-forming fungi.</title>
        <authorList>
            <person name="Floudas D."/>
            <person name="Bentzer J."/>
            <person name="Ahren D."/>
            <person name="Johansson T."/>
            <person name="Persson P."/>
            <person name="Tunlid A."/>
        </authorList>
    </citation>
    <scope>NUCLEOTIDE SEQUENCE [LARGE SCALE GENOMIC DNA]</scope>
    <source>
        <strain evidence="9 10">CBS 101986</strain>
    </source>
</reference>
<evidence type="ECO:0000256" key="3">
    <source>
        <dbReference type="ARBA" id="ARBA00022617"/>
    </source>
</evidence>
<evidence type="ECO:0000313" key="10">
    <source>
        <dbReference type="Proteomes" id="UP000567179"/>
    </source>
</evidence>
<dbReference type="PROSITE" id="PS51405">
    <property type="entry name" value="HEME_HALOPEROXIDASE"/>
    <property type="match status" value="1"/>
</dbReference>
<proteinExistence type="inferred from homology"/>
<dbReference type="InterPro" id="IPR000028">
    <property type="entry name" value="Chloroperoxidase"/>
</dbReference>
<keyword evidence="4" id="KW-0479">Metal-binding</keyword>
<evidence type="ECO:0000256" key="1">
    <source>
        <dbReference type="ARBA" id="ARBA00001970"/>
    </source>
</evidence>
<dbReference type="InterPro" id="IPR036851">
    <property type="entry name" value="Chloroperoxidase-like_sf"/>
</dbReference>
<sequence length="288" mass="31832">MFLVTPIAHAVQDAAIFTWDFGLTAVNWVSPNLKPDAVTPPGHPGAGGKWPEYVPPKDGDSRCSCPALNAMANHGILPHDGKNIKFTEMTEKIRTTFNFSQSFCVFVPTYASRFLHKDYNKDTVSLQELDLHNGIEHDASLTREDSALVKDQSKPHLPFIHELLDSASGKDKEGNVILTPEDLSAYSAKRRVDAKATNPDFTLSTFHKMFGSSNSSTMLTIFGGRVEDLKALLIDERLPDGWQSRVLTRMGLTFATFNSTVLKVEKGIDENKYKEQQAAASAQSETTK</sequence>